<evidence type="ECO:0000256" key="3">
    <source>
        <dbReference type="ARBA" id="ARBA00023242"/>
    </source>
</evidence>
<feature type="domain" description="QLQ" evidence="6">
    <location>
        <begin position="21"/>
        <end position="56"/>
    </location>
</feature>
<evidence type="ECO:0000256" key="4">
    <source>
        <dbReference type="PROSITE-ProRule" id="PRU01002"/>
    </source>
</evidence>
<keyword evidence="5" id="KW-0805">Transcription regulation</keyword>
<dbReference type="Pfam" id="PF08880">
    <property type="entry name" value="QLQ"/>
    <property type="match status" value="1"/>
</dbReference>
<keyword evidence="5" id="KW-0010">Activator</keyword>
<evidence type="ECO:0000313" key="9">
    <source>
        <dbReference type="Proteomes" id="UP000326396"/>
    </source>
</evidence>
<comment type="subcellular location">
    <subcellularLocation>
        <location evidence="1 4 5">Nucleus</location>
    </subcellularLocation>
</comment>
<accession>A0A5N6N3W9</accession>
<dbReference type="GO" id="GO:0099402">
    <property type="term" value="P:plant organ development"/>
    <property type="evidence" value="ECO:0007669"/>
    <property type="project" value="UniProtKB-ARBA"/>
</dbReference>
<reference evidence="8 9" key="1">
    <citation type="submission" date="2019-05" db="EMBL/GenBank/DDBJ databases">
        <title>Mikania micrantha, genome provides insights into the molecular mechanism of rapid growth.</title>
        <authorList>
            <person name="Liu B."/>
        </authorList>
    </citation>
    <scope>NUCLEOTIDE SEQUENCE [LARGE SCALE GENOMIC DNA]</scope>
    <source>
        <strain evidence="8">NLD-2019</strain>
        <tissue evidence="8">Leaf</tissue>
    </source>
</reference>
<dbReference type="PANTHER" id="PTHR31602:SF8">
    <property type="entry name" value="GROWTH-REGULATING FACTOR 5"/>
    <property type="match status" value="1"/>
</dbReference>
<organism evidence="8 9">
    <name type="scientific">Mikania micrantha</name>
    <name type="common">bitter vine</name>
    <dbReference type="NCBI Taxonomy" id="192012"/>
    <lineage>
        <taxon>Eukaryota</taxon>
        <taxon>Viridiplantae</taxon>
        <taxon>Streptophyta</taxon>
        <taxon>Embryophyta</taxon>
        <taxon>Tracheophyta</taxon>
        <taxon>Spermatophyta</taxon>
        <taxon>Magnoliopsida</taxon>
        <taxon>eudicotyledons</taxon>
        <taxon>Gunneridae</taxon>
        <taxon>Pentapetalae</taxon>
        <taxon>asterids</taxon>
        <taxon>campanulids</taxon>
        <taxon>Asterales</taxon>
        <taxon>Asteraceae</taxon>
        <taxon>Asteroideae</taxon>
        <taxon>Heliantheae alliance</taxon>
        <taxon>Eupatorieae</taxon>
        <taxon>Mikania</taxon>
    </lineage>
</organism>
<dbReference type="GO" id="GO:0006351">
    <property type="term" value="P:DNA-templated transcription"/>
    <property type="evidence" value="ECO:0007669"/>
    <property type="project" value="UniProtKB-UniRule"/>
</dbReference>
<keyword evidence="3 4" id="KW-0539">Nucleus</keyword>
<feature type="domain" description="WRC" evidence="7">
    <location>
        <begin position="82"/>
        <end position="126"/>
    </location>
</feature>
<dbReference type="PROSITE" id="PS51666">
    <property type="entry name" value="QLQ"/>
    <property type="match status" value="1"/>
</dbReference>
<dbReference type="EMBL" id="SZYD01000013">
    <property type="protein sequence ID" value="KAD4384969.1"/>
    <property type="molecule type" value="Genomic_DNA"/>
</dbReference>
<evidence type="ECO:0000256" key="5">
    <source>
        <dbReference type="RuleBase" id="RU367127"/>
    </source>
</evidence>
<dbReference type="InterPro" id="IPR014978">
    <property type="entry name" value="Gln-Leu-Gln_QLQ"/>
</dbReference>
<dbReference type="GO" id="GO:0005634">
    <property type="term" value="C:nucleus"/>
    <property type="evidence" value="ECO:0007669"/>
    <property type="project" value="UniProtKB-SubCell"/>
</dbReference>
<dbReference type="OrthoDB" id="1927209at2759"/>
<comment type="similarity">
    <text evidence="2 5">Belongs to the GRF family.</text>
</comment>
<evidence type="ECO:0000256" key="2">
    <source>
        <dbReference type="ARBA" id="ARBA00008122"/>
    </source>
</evidence>
<comment type="function">
    <text evidence="5">Transcription activator.</text>
</comment>
<evidence type="ECO:0000256" key="1">
    <source>
        <dbReference type="ARBA" id="ARBA00004123"/>
    </source>
</evidence>
<comment type="caution">
    <text evidence="8">The sequence shown here is derived from an EMBL/GenBank/DDBJ whole genome shotgun (WGS) entry which is preliminary data.</text>
</comment>
<evidence type="ECO:0000259" key="7">
    <source>
        <dbReference type="PROSITE" id="PS51667"/>
    </source>
</evidence>
<dbReference type="AlphaFoldDB" id="A0A5N6N3W9"/>
<dbReference type="GO" id="GO:0005524">
    <property type="term" value="F:ATP binding"/>
    <property type="evidence" value="ECO:0007669"/>
    <property type="project" value="UniProtKB-UniRule"/>
</dbReference>
<dbReference type="Proteomes" id="UP000326396">
    <property type="component" value="Linkage Group LG3"/>
</dbReference>
<feature type="short sequence motif" description="Bipartite nuclear localization signal" evidence="4">
    <location>
        <begin position="115"/>
        <end position="122"/>
    </location>
</feature>
<dbReference type="InterPro" id="IPR014977">
    <property type="entry name" value="WRC_dom"/>
</dbReference>
<dbReference type="Pfam" id="PF08879">
    <property type="entry name" value="WRC"/>
    <property type="match status" value="1"/>
</dbReference>
<comment type="domain">
    <text evidence="5">The QLQ domain and WRC domain may be involved in protein-protein interaction and DNA-binding, respectively.</text>
</comment>
<dbReference type="GO" id="GO:0006355">
    <property type="term" value="P:regulation of DNA-templated transcription"/>
    <property type="evidence" value="ECO:0007669"/>
    <property type="project" value="InterPro"/>
</dbReference>
<dbReference type="SMART" id="SM00951">
    <property type="entry name" value="QLQ"/>
    <property type="match status" value="1"/>
</dbReference>
<evidence type="ECO:0000313" key="8">
    <source>
        <dbReference type="EMBL" id="KAD4384969.1"/>
    </source>
</evidence>
<sequence>MSGSVTVAMTYGGAGDLYRPPFTALQWQELEHQALIYKYMISGVPVPSDLILPIRRSFEALSARFLHHPTLGYCSYYGKKFDPEPGRCKRTDGKKWRCSKEAHGESKYCERHMHRGRNRSRKPVESQSVSTAVLNMNMMNGSESGKNGSSAGSSSQLLCSVADFGGLDFGSNVSKLQVGAAGVCVINNKDKIRYSQELTDNVDGQNYPSGINVKDPSMDYDVDSSWGRMPSRIPTNSLLKPHIFMLKRRTCYCASNTLYNCVHVANVAVSGGLRWFSLVVGGSVVVGGHQLVAEGGVPQLAFNRKKDMQSAVLPIG</sequence>
<proteinExistence type="inferred from homology"/>
<keyword evidence="9" id="KW-1185">Reference proteome</keyword>
<feature type="short sequence motif" description="Bipartite nuclear localization signal" evidence="4">
    <location>
        <begin position="87"/>
        <end position="97"/>
    </location>
</feature>
<name>A0A5N6N3W9_9ASTR</name>
<dbReference type="InterPro" id="IPR031137">
    <property type="entry name" value="GRF"/>
</dbReference>
<dbReference type="PANTHER" id="PTHR31602">
    <property type="entry name" value="GROWTH-REGULATING FACTOR 5"/>
    <property type="match status" value="1"/>
</dbReference>
<gene>
    <name evidence="8" type="ORF">E3N88_25137</name>
</gene>
<dbReference type="PROSITE" id="PS51667">
    <property type="entry name" value="WRC"/>
    <property type="match status" value="1"/>
</dbReference>
<keyword evidence="5" id="KW-0804">Transcription</keyword>
<evidence type="ECO:0000259" key="6">
    <source>
        <dbReference type="PROSITE" id="PS51666"/>
    </source>
</evidence>
<protein>
    <recommendedName>
        <fullName evidence="5">Growth-regulating factor</fullName>
    </recommendedName>
</protein>